<protein>
    <recommendedName>
        <fullName evidence="9">C2H2-type domain-containing protein</fullName>
    </recommendedName>
</protein>
<keyword evidence="2" id="KW-0479">Metal-binding</keyword>
<keyword evidence="6" id="KW-0539">Nucleus</keyword>
<feature type="compositionally biased region" description="Polar residues" evidence="8">
    <location>
        <begin position="196"/>
        <end position="205"/>
    </location>
</feature>
<keyword evidence="5" id="KW-0862">Zinc</keyword>
<proteinExistence type="predicted"/>
<evidence type="ECO:0000256" key="5">
    <source>
        <dbReference type="ARBA" id="ARBA00022833"/>
    </source>
</evidence>
<dbReference type="PANTHER" id="PTHR14003:SF20">
    <property type="entry name" value="FINGER DOMAIN PROTEIN, PUTATIVE (AFU_ORTHOLOGUE AFUA_4G10380)-RELATED"/>
    <property type="match status" value="1"/>
</dbReference>
<dbReference type="GO" id="GO:0008270">
    <property type="term" value="F:zinc ion binding"/>
    <property type="evidence" value="ECO:0007669"/>
    <property type="project" value="UniProtKB-KW"/>
</dbReference>
<evidence type="ECO:0000256" key="8">
    <source>
        <dbReference type="SAM" id="MobiDB-lite"/>
    </source>
</evidence>
<reference evidence="10 11" key="1">
    <citation type="journal article" date="2018" name="New Phytol.">
        <title>Phylogenomics of Endogonaceae and evolution of mycorrhizas within Mucoromycota.</title>
        <authorList>
            <person name="Chang Y."/>
            <person name="Desiro A."/>
            <person name="Na H."/>
            <person name="Sandor L."/>
            <person name="Lipzen A."/>
            <person name="Clum A."/>
            <person name="Barry K."/>
            <person name="Grigoriev I.V."/>
            <person name="Martin F.M."/>
            <person name="Stajich J.E."/>
            <person name="Smith M.E."/>
            <person name="Bonito G."/>
            <person name="Spatafora J.W."/>
        </authorList>
    </citation>
    <scope>NUCLEOTIDE SEQUENCE [LARGE SCALE GENOMIC DNA]</scope>
    <source>
        <strain evidence="10 11">GMNB39</strain>
    </source>
</reference>
<dbReference type="GO" id="GO:0031519">
    <property type="term" value="C:PcG protein complex"/>
    <property type="evidence" value="ECO:0007669"/>
    <property type="project" value="TreeGrafter"/>
</dbReference>
<dbReference type="Proteomes" id="UP000268093">
    <property type="component" value="Unassembled WGS sequence"/>
</dbReference>
<dbReference type="InterPro" id="IPR036236">
    <property type="entry name" value="Znf_C2H2_sf"/>
</dbReference>
<evidence type="ECO:0000259" key="9">
    <source>
        <dbReference type="PROSITE" id="PS50157"/>
    </source>
</evidence>
<accession>A0A433A2V6</accession>
<dbReference type="EMBL" id="RBNI01018816">
    <property type="protein sequence ID" value="RUO97019.1"/>
    <property type="molecule type" value="Genomic_DNA"/>
</dbReference>
<dbReference type="InterPro" id="IPR013087">
    <property type="entry name" value="Znf_C2H2_type"/>
</dbReference>
<evidence type="ECO:0000256" key="4">
    <source>
        <dbReference type="ARBA" id="ARBA00022771"/>
    </source>
</evidence>
<dbReference type="GO" id="GO:0000981">
    <property type="term" value="F:DNA-binding transcription factor activity, RNA polymerase II-specific"/>
    <property type="evidence" value="ECO:0007669"/>
    <property type="project" value="TreeGrafter"/>
</dbReference>
<sequence>MVASLHSVMILEIGRASFTNMSFQTHTTPSNLYYHMENAQLQTPSIHSLRDRYGHLSLTLPSQNADRDGDTFADISAMSRGGSTGDSCGTSETDETLLREPSEGDSEDTPHYSSDESSTSLSSEEGPPGHSSMGKGRNPKCYKCTQCSKSFTRPSSLATHKYSHTGEKPHKCDFPGCGRNFSVLSNLRRHLKTHQKPTSSAQRQLSSEERERNVRDLIRRTSNPSLSASYYPPVDPHSSRYRPYPPYRYGASATPPPSTASLSPESQHAPEPSPVPAANTFIQVQHSLLETRHVMGIPGGINNMMPNTMSVSSAAVTSLIPVTIGDYVQPRYEARSPRSLWENSSDTNANVAHEGGTGSQTFGTSYAAYQYQ</sequence>
<feature type="compositionally biased region" description="Basic and acidic residues" evidence="8">
    <location>
        <begin position="96"/>
        <end position="114"/>
    </location>
</feature>
<dbReference type="GO" id="GO:0000785">
    <property type="term" value="C:chromatin"/>
    <property type="evidence" value="ECO:0007669"/>
    <property type="project" value="TreeGrafter"/>
</dbReference>
<comment type="subcellular location">
    <subcellularLocation>
        <location evidence="1">Nucleus</location>
    </subcellularLocation>
</comment>
<dbReference type="PROSITE" id="PS50157">
    <property type="entry name" value="ZINC_FINGER_C2H2_2"/>
    <property type="match status" value="2"/>
</dbReference>
<dbReference type="GO" id="GO:0000978">
    <property type="term" value="F:RNA polymerase II cis-regulatory region sequence-specific DNA binding"/>
    <property type="evidence" value="ECO:0007669"/>
    <property type="project" value="TreeGrafter"/>
</dbReference>
<feature type="compositionally biased region" description="Low complexity" evidence="8">
    <location>
        <begin position="247"/>
        <end position="264"/>
    </location>
</feature>
<keyword evidence="3" id="KW-0677">Repeat</keyword>
<feature type="domain" description="C2H2-type" evidence="9">
    <location>
        <begin position="170"/>
        <end position="199"/>
    </location>
</feature>
<evidence type="ECO:0000256" key="1">
    <source>
        <dbReference type="ARBA" id="ARBA00004123"/>
    </source>
</evidence>
<feature type="domain" description="C2H2-type" evidence="9">
    <location>
        <begin position="142"/>
        <end position="169"/>
    </location>
</feature>
<evidence type="ECO:0000256" key="3">
    <source>
        <dbReference type="ARBA" id="ARBA00022737"/>
    </source>
</evidence>
<dbReference type="FunFam" id="3.30.160.60:FF:000744">
    <property type="entry name" value="zinc finger E-box-binding homeobox 1"/>
    <property type="match status" value="1"/>
</dbReference>
<feature type="region of interest" description="Disordered" evidence="8">
    <location>
        <begin position="59"/>
        <end position="138"/>
    </location>
</feature>
<keyword evidence="4 7" id="KW-0863">Zinc-finger</keyword>
<dbReference type="GO" id="GO:0005667">
    <property type="term" value="C:transcription regulator complex"/>
    <property type="evidence" value="ECO:0007669"/>
    <property type="project" value="TreeGrafter"/>
</dbReference>
<evidence type="ECO:0000313" key="11">
    <source>
        <dbReference type="Proteomes" id="UP000268093"/>
    </source>
</evidence>
<organism evidence="10 11">
    <name type="scientific">Jimgerdemannia flammicorona</name>
    <dbReference type="NCBI Taxonomy" id="994334"/>
    <lineage>
        <taxon>Eukaryota</taxon>
        <taxon>Fungi</taxon>
        <taxon>Fungi incertae sedis</taxon>
        <taxon>Mucoromycota</taxon>
        <taxon>Mucoromycotina</taxon>
        <taxon>Endogonomycetes</taxon>
        <taxon>Endogonales</taxon>
        <taxon>Endogonaceae</taxon>
        <taxon>Jimgerdemannia</taxon>
    </lineage>
</organism>
<dbReference type="PANTHER" id="PTHR14003">
    <property type="entry name" value="TRANSCRIPTIONAL REPRESSOR PROTEIN YY"/>
    <property type="match status" value="1"/>
</dbReference>
<dbReference type="AlphaFoldDB" id="A0A433A2V6"/>
<evidence type="ECO:0000256" key="2">
    <source>
        <dbReference type="ARBA" id="ARBA00022723"/>
    </source>
</evidence>
<gene>
    <name evidence="10" type="ORF">BC936DRAFT_141111</name>
</gene>
<name>A0A433A2V6_9FUNG</name>
<dbReference type="SUPFAM" id="SSF57667">
    <property type="entry name" value="beta-beta-alpha zinc fingers"/>
    <property type="match status" value="1"/>
</dbReference>
<dbReference type="Gene3D" id="3.30.160.60">
    <property type="entry name" value="Classic Zinc Finger"/>
    <property type="match status" value="2"/>
</dbReference>
<evidence type="ECO:0000256" key="7">
    <source>
        <dbReference type="PROSITE-ProRule" id="PRU00042"/>
    </source>
</evidence>
<keyword evidence="11" id="KW-1185">Reference proteome</keyword>
<feature type="compositionally biased region" description="Low complexity" evidence="8">
    <location>
        <begin position="115"/>
        <end position="125"/>
    </location>
</feature>
<evidence type="ECO:0000313" key="10">
    <source>
        <dbReference type="EMBL" id="RUO97019.1"/>
    </source>
</evidence>
<dbReference type="PROSITE" id="PS00028">
    <property type="entry name" value="ZINC_FINGER_C2H2_1"/>
    <property type="match status" value="2"/>
</dbReference>
<feature type="compositionally biased region" description="Basic and acidic residues" evidence="8">
    <location>
        <begin position="206"/>
        <end position="219"/>
    </location>
</feature>
<dbReference type="OrthoDB" id="6077919at2759"/>
<comment type="caution">
    <text evidence="10">The sequence shown here is derived from an EMBL/GenBank/DDBJ whole genome shotgun (WGS) entry which is preliminary data.</text>
</comment>
<dbReference type="SMART" id="SM00355">
    <property type="entry name" value="ZnF_C2H2"/>
    <property type="match status" value="2"/>
</dbReference>
<evidence type="ECO:0000256" key="6">
    <source>
        <dbReference type="ARBA" id="ARBA00023242"/>
    </source>
</evidence>
<feature type="region of interest" description="Disordered" evidence="8">
    <location>
        <begin position="191"/>
        <end position="276"/>
    </location>
</feature>
<dbReference type="Pfam" id="PF00096">
    <property type="entry name" value="zf-C2H2"/>
    <property type="match status" value="2"/>
</dbReference>
<dbReference type="FunFam" id="3.30.160.60:FF:000125">
    <property type="entry name" value="Putative zinc finger protein 143"/>
    <property type="match status" value="1"/>
</dbReference>